<feature type="domain" description="Phospholipid/glycerol acyltransferase" evidence="5">
    <location>
        <begin position="82"/>
        <end position="196"/>
    </location>
</feature>
<evidence type="ECO:0000256" key="4">
    <source>
        <dbReference type="SAM" id="Phobius"/>
    </source>
</evidence>
<accession>A0A4U3L4L9</accession>
<dbReference type="InterPro" id="IPR002123">
    <property type="entry name" value="Plipid/glycerol_acylTrfase"/>
</dbReference>
<comment type="pathway">
    <text evidence="1">Lipid metabolism.</text>
</comment>
<evidence type="ECO:0000256" key="2">
    <source>
        <dbReference type="ARBA" id="ARBA00022679"/>
    </source>
</evidence>
<dbReference type="Pfam" id="PF01553">
    <property type="entry name" value="Acyltransferase"/>
    <property type="match status" value="1"/>
</dbReference>
<keyword evidence="4" id="KW-0472">Membrane</keyword>
<dbReference type="GO" id="GO:0003841">
    <property type="term" value="F:1-acylglycerol-3-phosphate O-acyltransferase activity"/>
    <property type="evidence" value="ECO:0007669"/>
    <property type="project" value="TreeGrafter"/>
</dbReference>
<proteinExistence type="predicted"/>
<dbReference type="CDD" id="cd07989">
    <property type="entry name" value="LPLAT_AGPAT-like"/>
    <property type="match status" value="1"/>
</dbReference>
<keyword evidence="4" id="KW-0812">Transmembrane</keyword>
<dbReference type="SUPFAM" id="SSF69593">
    <property type="entry name" value="Glycerol-3-phosphate (1)-acyltransferase"/>
    <property type="match status" value="1"/>
</dbReference>
<protein>
    <submittedName>
        <fullName evidence="6">1-acyl-sn-glycerol-3-phosphate acyltransferase</fullName>
    </submittedName>
</protein>
<organism evidence="6 7">
    <name type="scientific">Ilyomonas limi</name>
    <dbReference type="NCBI Taxonomy" id="2575867"/>
    <lineage>
        <taxon>Bacteria</taxon>
        <taxon>Pseudomonadati</taxon>
        <taxon>Bacteroidota</taxon>
        <taxon>Chitinophagia</taxon>
        <taxon>Chitinophagales</taxon>
        <taxon>Chitinophagaceae</taxon>
        <taxon>Ilyomonas</taxon>
    </lineage>
</organism>
<keyword evidence="3 6" id="KW-0012">Acyltransferase</keyword>
<keyword evidence="7" id="KW-1185">Reference proteome</keyword>
<dbReference type="GO" id="GO:0006654">
    <property type="term" value="P:phosphatidic acid biosynthetic process"/>
    <property type="evidence" value="ECO:0007669"/>
    <property type="project" value="TreeGrafter"/>
</dbReference>
<feature type="transmembrane region" description="Helical" evidence="4">
    <location>
        <begin position="113"/>
        <end position="130"/>
    </location>
</feature>
<evidence type="ECO:0000256" key="1">
    <source>
        <dbReference type="ARBA" id="ARBA00005189"/>
    </source>
</evidence>
<gene>
    <name evidence="6" type="ORF">FC093_10310</name>
</gene>
<keyword evidence="2 6" id="KW-0808">Transferase</keyword>
<feature type="transmembrane region" description="Helical" evidence="4">
    <location>
        <begin position="52"/>
        <end position="70"/>
    </location>
</feature>
<reference evidence="6 7" key="1">
    <citation type="submission" date="2019-05" db="EMBL/GenBank/DDBJ databases">
        <title>Panacibacter sp. strain 17mud1-8 Genome sequencing and assembly.</title>
        <authorList>
            <person name="Chhetri G."/>
        </authorList>
    </citation>
    <scope>NUCLEOTIDE SEQUENCE [LARGE SCALE GENOMIC DNA]</scope>
    <source>
        <strain evidence="6 7">17mud1-8</strain>
    </source>
</reference>
<dbReference type="AlphaFoldDB" id="A0A4U3L4L9"/>
<evidence type="ECO:0000256" key="3">
    <source>
        <dbReference type="ARBA" id="ARBA00023315"/>
    </source>
</evidence>
<dbReference type="SMART" id="SM00563">
    <property type="entry name" value="PlsC"/>
    <property type="match status" value="1"/>
</dbReference>
<dbReference type="RefSeq" id="WP_137261695.1">
    <property type="nucleotide sequence ID" value="NZ_SZQL01000007.1"/>
</dbReference>
<evidence type="ECO:0000313" key="6">
    <source>
        <dbReference type="EMBL" id="TKK68507.1"/>
    </source>
</evidence>
<keyword evidence="4" id="KW-1133">Transmembrane helix</keyword>
<dbReference type="PANTHER" id="PTHR10434:SF11">
    <property type="entry name" value="1-ACYL-SN-GLYCEROL-3-PHOSPHATE ACYLTRANSFERASE"/>
    <property type="match status" value="1"/>
</dbReference>
<dbReference type="PANTHER" id="PTHR10434">
    <property type="entry name" value="1-ACYL-SN-GLYCEROL-3-PHOSPHATE ACYLTRANSFERASE"/>
    <property type="match status" value="1"/>
</dbReference>
<comment type="caution">
    <text evidence="6">The sequence shown here is derived from an EMBL/GenBank/DDBJ whole genome shotgun (WGS) entry which is preliminary data.</text>
</comment>
<sequence>MRKTNILTAIAGRIWALWGLCLFIITMVIAMLFYAFCYLMKEPLSARWHRQVSRVWMGFYLFCIGCPLKVTGKENFRRGKNYIVVCNHSSFMDVPVTTPFMPHANKTIAKKEFAAIPFFGWIYSLGAILVDRKSEQSRKQSYAKMKAVLRIGLDMVIYPEGTRNRSNEPLKPFHDGAFRLSAETGVPIIPTLIFNTKKILPPDKPFFLLPHVIRMHFLPPQLPDGLPVPVLKQKVFELMKEYYVANKAD</sequence>
<evidence type="ECO:0000313" key="7">
    <source>
        <dbReference type="Proteomes" id="UP000305848"/>
    </source>
</evidence>
<dbReference type="OrthoDB" id="9803035at2"/>
<dbReference type="EMBL" id="SZQL01000007">
    <property type="protein sequence ID" value="TKK68507.1"/>
    <property type="molecule type" value="Genomic_DNA"/>
</dbReference>
<evidence type="ECO:0000259" key="5">
    <source>
        <dbReference type="SMART" id="SM00563"/>
    </source>
</evidence>
<feature type="transmembrane region" description="Helical" evidence="4">
    <location>
        <begin position="15"/>
        <end position="40"/>
    </location>
</feature>
<dbReference type="Proteomes" id="UP000305848">
    <property type="component" value="Unassembled WGS sequence"/>
</dbReference>
<name>A0A4U3L4L9_9BACT</name>